<reference evidence="2" key="1">
    <citation type="journal article" date="2023" name="Science">
        <title>Genome structures resolve the early diversification of teleost fishes.</title>
        <authorList>
            <person name="Parey E."/>
            <person name="Louis A."/>
            <person name="Montfort J."/>
            <person name="Bouchez O."/>
            <person name="Roques C."/>
            <person name="Iampietro C."/>
            <person name="Lluch J."/>
            <person name="Castinel A."/>
            <person name="Donnadieu C."/>
            <person name="Desvignes T."/>
            <person name="Floi Bucao C."/>
            <person name="Jouanno E."/>
            <person name="Wen M."/>
            <person name="Mejri S."/>
            <person name="Dirks R."/>
            <person name="Jansen H."/>
            <person name="Henkel C."/>
            <person name="Chen W.J."/>
            <person name="Zahm M."/>
            <person name="Cabau C."/>
            <person name="Klopp C."/>
            <person name="Thompson A.W."/>
            <person name="Robinson-Rechavi M."/>
            <person name="Braasch I."/>
            <person name="Lecointre G."/>
            <person name="Bobe J."/>
            <person name="Postlethwait J.H."/>
            <person name="Berthelot C."/>
            <person name="Roest Crollius H."/>
            <person name="Guiguen Y."/>
        </authorList>
    </citation>
    <scope>NUCLEOTIDE SEQUENCE</scope>
    <source>
        <strain evidence="2">NC1722</strain>
    </source>
</reference>
<evidence type="ECO:0000313" key="3">
    <source>
        <dbReference type="Proteomes" id="UP001221898"/>
    </source>
</evidence>
<comment type="caution">
    <text evidence="2">The sequence shown here is derived from an EMBL/GenBank/DDBJ whole genome shotgun (WGS) entry which is preliminary data.</text>
</comment>
<sequence>MASEHRRDTTALWGRTSRPHGPLERTEEKRLLCEGRAVLAGDTGYSQGGKSSFPGRPKENDNNEMQTVRPTAQQLPFWRA</sequence>
<name>A0AAD7RXB9_9TELE</name>
<accession>A0AAD7RXB9</accession>
<proteinExistence type="predicted"/>
<feature type="compositionally biased region" description="Basic and acidic residues" evidence="1">
    <location>
        <begin position="21"/>
        <end position="33"/>
    </location>
</feature>
<protein>
    <submittedName>
        <fullName evidence="2">Uncharacterized protein</fullName>
    </submittedName>
</protein>
<dbReference type="EMBL" id="JAINUG010000150">
    <property type="protein sequence ID" value="KAJ8391972.1"/>
    <property type="molecule type" value="Genomic_DNA"/>
</dbReference>
<dbReference type="AlphaFoldDB" id="A0AAD7RXB9"/>
<evidence type="ECO:0000313" key="2">
    <source>
        <dbReference type="EMBL" id="KAJ8391972.1"/>
    </source>
</evidence>
<feature type="compositionally biased region" description="Polar residues" evidence="1">
    <location>
        <begin position="63"/>
        <end position="74"/>
    </location>
</feature>
<dbReference type="Proteomes" id="UP001221898">
    <property type="component" value="Unassembled WGS sequence"/>
</dbReference>
<feature type="region of interest" description="Disordered" evidence="1">
    <location>
        <begin position="1"/>
        <end position="80"/>
    </location>
</feature>
<organism evidence="2 3">
    <name type="scientific">Aldrovandia affinis</name>
    <dbReference type="NCBI Taxonomy" id="143900"/>
    <lineage>
        <taxon>Eukaryota</taxon>
        <taxon>Metazoa</taxon>
        <taxon>Chordata</taxon>
        <taxon>Craniata</taxon>
        <taxon>Vertebrata</taxon>
        <taxon>Euteleostomi</taxon>
        <taxon>Actinopterygii</taxon>
        <taxon>Neopterygii</taxon>
        <taxon>Teleostei</taxon>
        <taxon>Notacanthiformes</taxon>
        <taxon>Halosauridae</taxon>
        <taxon>Aldrovandia</taxon>
    </lineage>
</organism>
<keyword evidence="3" id="KW-1185">Reference proteome</keyword>
<evidence type="ECO:0000256" key="1">
    <source>
        <dbReference type="SAM" id="MobiDB-lite"/>
    </source>
</evidence>
<gene>
    <name evidence="2" type="ORF">AAFF_G00082820</name>
</gene>